<evidence type="ECO:0000313" key="3">
    <source>
        <dbReference type="Proteomes" id="UP000464674"/>
    </source>
</evidence>
<evidence type="ECO:0000313" key="2">
    <source>
        <dbReference type="EMBL" id="QHC37343.1"/>
    </source>
</evidence>
<protein>
    <recommendedName>
        <fullName evidence="4">DUF4405 domain-containing protein</fullName>
    </recommendedName>
</protein>
<geneLocation type="plasmid" evidence="3">
    <name>pa</name>
</geneLocation>
<keyword evidence="1" id="KW-1133">Transmembrane helix</keyword>
<dbReference type="Proteomes" id="UP000464674">
    <property type="component" value="Plasmid pA"/>
</dbReference>
<feature type="transmembrane region" description="Helical" evidence="1">
    <location>
        <begin position="50"/>
        <end position="70"/>
    </location>
</feature>
<evidence type="ECO:0000256" key="1">
    <source>
        <dbReference type="SAM" id="Phobius"/>
    </source>
</evidence>
<dbReference type="AlphaFoldDB" id="A0A857FSU6"/>
<accession>A0A857FSU6</accession>
<keyword evidence="1" id="KW-0472">Membrane</keyword>
<sequence length="138" mass="14999">MAGTGSLMFFWFGSGLLAVVHRWCSWIFLVAAGGHIAANVRPFKNHLKSGIGAASAATFLLFFGLSMWSWGLVTKPGLMKPVIATLADAPLDSLAALKREPPDTLVAILRQRGLARQRRSRCAISRCGMGSILKRSWE</sequence>
<reference evidence="2 3" key="1">
    <citation type="journal article" date="2020" name="Carbohydr. Polym.">
        <title>Characterization and optimization of production of bacterial cellulose from strain CGMCC 17276 based on whole-genome analysis.</title>
        <authorList>
            <person name="Lu T."/>
            <person name="Gao H."/>
            <person name="Liao B."/>
            <person name="Wu J."/>
            <person name="Zhang W."/>
            <person name="Huang J."/>
            <person name="Liu M."/>
            <person name="Huang J."/>
            <person name="Chang Z."/>
            <person name="Jin M."/>
            <person name="Yi Z."/>
            <person name="Jiang D."/>
        </authorList>
    </citation>
    <scope>NUCLEOTIDE SEQUENCE [LARGE SCALE GENOMIC DNA]</scope>
    <source>
        <strain evidence="2 3">CGMCC 17276</strain>
        <plasmid evidence="3">pa</plasmid>
    </source>
</reference>
<keyword evidence="2" id="KW-0614">Plasmid</keyword>
<keyword evidence="1" id="KW-0812">Transmembrane</keyword>
<evidence type="ECO:0008006" key="4">
    <source>
        <dbReference type="Google" id="ProtNLM"/>
    </source>
</evidence>
<proteinExistence type="predicted"/>
<organism evidence="2 3">
    <name type="scientific">Komagataeibacter xylinus</name>
    <name type="common">Gluconacetobacter xylinus</name>
    <dbReference type="NCBI Taxonomy" id="28448"/>
    <lineage>
        <taxon>Bacteria</taxon>
        <taxon>Pseudomonadati</taxon>
        <taxon>Pseudomonadota</taxon>
        <taxon>Alphaproteobacteria</taxon>
        <taxon>Acetobacterales</taxon>
        <taxon>Acetobacteraceae</taxon>
        <taxon>Komagataeibacter</taxon>
    </lineage>
</organism>
<name>A0A857FSU6_KOMXY</name>
<gene>
    <name evidence="2" type="ORF">FMA36_17160</name>
</gene>
<dbReference type="EMBL" id="CP041349">
    <property type="protein sequence ID" value="QHC37343.1"/>
    <property type="molecule type" value="Genomic_DNA"/>
</dbReference>